<proteinExistence type="predicted"/>
<feature type="transmembrane region" description="Helical" evidence="1">
    <location>
        <begin position="93"/>
        <end position="118"/>
    </location>
</feature>
<feature type="transmembrane region" description="Helical" evidence="1">
    <location>
        <begin position="68"/>
        <end position="87"/>
    </location>
</feature>
<keyword evidence="1" id="KW-0472">Membrane</keyword>
<dbReference type="Proteomes" id="UP000741863">
    <property type="component" value="Unassembled WGS sequence"/>
</dbReference>
<organism evidence="2 3">
    <name type="scientific">Geomicrobium sediminis</name>
    <dbReference type="NCBI Taxonomy" id="1347788"/>
    <lineage>
        <taxon>Bacteria</taxon>
        <taxon>Bacillati</taxon>
        <taxon>Bacillota</taxon>
        <taxon>Bacilli</taxon>
        <taxon>Bacillales</taxon>
        <taxon>Geomicrobium</taxon>
    </lineage>
</organism>
<name>A0ABS2PIB2_9BACL</name>
<gene>
    <name evidence="2" type="ORF">JOD17_004316</name>
</gene>
<protein>
    <recommendedName>
        <fullName evidence="4">Cytochrome C and Quinol oxidase polypeptide I</fullName>
    </recommendedName>
</protein>
<dbReference type="EMBL" id="JAFBEC010000028">
    <property type="protein sequence ID" value="MBM7635167.1"/>
    <property type="molecule type" value="Genomic_DNA"/>
</dbReference>
<accession>A0ABS2PIB2</accession>
<dbReference type="RefSeq" id="WP_204699876.1">
    <property type="nucleotide sequence ID" value="NZ_JAFBEC010000028.1"/>
</dbReference>
<sequence>MKENVKPLLVTSALFGILGVFMGGHLAGAGDYSLRAVHAHALVVGWLSLFSWGIYYQIFTSQGWLSKVHTWTAIIGTTGLVIGMWVYNTVGSTLTMISFIVGGTILMISYILFLFIVIKQK</sequence>
<evidence type="ECO:0000313" key="2">
    <source>
        <dbReference type="EMBL" id="MBM7635167.1"/>
    </source>
</evidence>
<evidence type="ECO:0000256" key="1">
    <source>
        <dbReference type="SAM" id="Phobius"/>
    </source>
</evidence>
<evidence type="ECO:0000313" key="3">
    <source>
        <dbReference type="Proteomes" id="UP000741863"/>
    </source>
</evidence>
<keyword evidence="3" id="KW-1185">Reference proteome</keyword>
<keyword evidence="1" id="KW-0812">Transmembrane</keyword>
<keyword evidence="1" id="KW-1133">Transmembrane helix</keyword>
<reference evidence="2 3" key="1">
    <citation type="submission" date="2021-01" db="EMBL/GenBank/DDBJ databases">
        <title>Genomic Encyclopedia of Type Strains, Phase IV (KMG-IV): sequencing the most valuable type-strain genomes for metagenomic binning, comparative biology and taxonomic classification.</title>
        <authorList>
            <person name="Goeker M."/>
        </authorList>
    </citation>
    <scope>NUCLEOTIDE SEQUENCE [LARGE SCALE GENOMIC DNA]</scope>
    <source>
        <strain evidence="2 3">DSM 25540</strain>
    </source>
</reference>
<feature type="transmembrane region" description="Helical" evidence="1">
    <location>
        <begin position="39"/>
        <end position="56"/>
    </location>
</feature>
<evidence type="ECO:0008006" key="4">
    <source>
        <dbReference type="Google" id="ProtNLM"/>
    </source>
</evidence>
<comment type="caution">
    <text evidence="2">The sequence shown here is derived from an EMBL/GenBank/DDBJ whole genome shotgun (WGS) entry which is preliminary data.</text>
</comment>